<dbReference type="InterPro" id="IPR006059">
    <property type="entry name" value="SBP"/>
</dbReference>
<dbReference type="InterPro" id="IPR050490">
    <property type="entry name" value="Bact_solute-bd_prot1"/>
</dbReference>
<dbReference type="AlphaFoldDB" id="A0A098M4T2"/>
<reference evidence="8 9" key="2">
    <citation type="submission" date="2014-10" db="EMBL/GenBank/DDBJ databases">
        <title>Comparative genomics of the Paenibacillus odorifer group.</title>
        <authorList>
            <person name="Tsai Y.-C."/>
            <person name="Martin N."/>
            <person name="Korlach J."/>
            <person name="Wiedmann M."/>
        </authorList>
    </citation>
    <scope>NUCLEOTIDE SEQUENCE [LARGE SCALE GENOMIC DNA]</scope>
    <source>
        <strain evidence="8 9">DSM 18334</strain>
    </source>
</reference>
<comment type="caution">
    <text evidence="8">The sequence shown here is derived from an EMBL/GenBank/DDBJ whole genome shotgun (WGS) entry which is preliminary data.</text>
</comment>
<evidence type="ECO:0000313" key="8">
    <source>
        <dbReference type="EMBL" id="KGE17061.1"/>
    </source>
</evidence>
<accession>A0A098M4T2</accession>
<dbReference type="STRING" id="268407.PWYN_20605"/>
<keyword evidence="1" id="KW-1003">Cell membrane</keyword>
<evidence type="ECO:0000256" key="2">
    <source>
        <dbReference type="ARBA" id="ARBA00022729"/>
    </source>
</evidence>
<feature type="compositionally biased region" description="Polar residues" evidence="6">
    <location>
        <begin position="27"/>
        <end position="44"/>
    </location>
</feature>
<keyword evidence="2 7" id="KW-0732">Signal</keyword>
<evidence type="ECO:0000256" key="7">
    <source>
        <dbReference type="SAM" id="SignalP"/>
    </source>
</evidence>
<evidence type="ECO:0000256" key="1">
    <source>
        <dbReference type="ARBA" id="ARBA00022475"/>
    </source>
</evidence>
<keyword evidence="9" id="KW-1185">Reference proteome</keyword>
<feature type="chain" id="PRO_5001937623" description="ABC transporter substrate-binding protein" evidence="7">
    <location>
        <begin position="23"/>
        <end position="509"/>
    </location>
</feature>
<gene>
    <name evidence="8" type="ORF">PWYN_20605</name>
</gene>
<evidence type="ECO:0000256" key="4">
    <source>
        <dbReference type="ARBA" id="ARBA00023139"/>
    </source>
</evidence>
<dbReference type="PANTHER" id="PTHR43649:SF33">
    <property type="entry name" value="POLYGALACTURONAN_RHAMNOGALACTURONAN-BINDING PROTEIN YTCQ"/>
    <property type="match status" value="1"/>
</dbReference>
<sequence length="509" mass="57215">MKKTKSSMIAFALLALMATACSKDTVETSPSPSNSIEPTTSASAAPTLPEEATIKIYTENNTGWPAKKDWGVWKWVKEETNITVDQVLATGPESLALAISSGSMPDILSVFPAEVQKFGPQGAFLDLSQHMDKMPNVKAYLDSKPDVKERVTTPTGQILSIINDGAGEGNQAVWFYREDIFKKNNLEEPKTWDELYTTAKKLKELYPDSYPFVVRHGLNTLNYIGPSFGLYPELHRDPKDPTKVKFGLQDPAAKTMVEMLNKFVKEGLMPPDWLTMDYKAWTQFMTTNKSFITVQFIGQIEIMNNQLTEGNVKFMAPPTGDGTQGYLPKGGSEVYGLAVASTTKNLDASLRYLDYIFSEKGKDIQSWGKEGETYTVEGGKRKFNDNYKEAVDLRVISGIQTAATYGWFDFDAWMALVKEEEQLAYLESPKYRMPVSSDLPMLTEEEGISIGPANDQIWKYWTTETTKFIFGDRPMTEWDSFVKGLDKYEVEKIKSTYQTALDRQITNAK</sequence>
<organism evidence="8 9">
    <name type="scientific">Paenibacillus wynnii</name>
    <dbReference type="NCBI Taxonomy" id="268407"/>
    <lineage>
        <taxon>Bacteria</taxon>
        <taxon>Bacillati</taxon>
        <taxon>Bacillota</taxon>
        <taxon>Bacilli</taxon>
        <taxon>Bacillales</taxon>
        <taxon>Paenibacillaceae</taxon>
        <taxon>Paenibacillus</taxon>
    </lineage>
</organism>
<reference evidence="8 9" key="1">
    <citation type="submission" date="2014-08" db="EMBL/GenBank/DDBJ databases">
        <authorList>
            <person name="den Bakker H.C."/>
        </authorList>
    </citation>
    <scope>NUCLEOTIDE SEQUENCE [LARGE SCALE GENOMIC DNA]</scope>
    <source>
        <strain evidence="8 9">DSM 18334</strain>
    </source>
</reference>
<feature type="region of interest" description="Disordered" evidence="6">
    <location>
        <begin position="24"/>
        <end position="45"/>
    </location>
</feature>
<dbReference type="Gene3D" id="3.40.190.10">
    <property type="entry name" value="Periplasmic binding protein-like II"/>
    <property type="match status" value="2"/>
</dbReference>
<feature type="signal peptide" evidence="7">
    <location>
        <begin position="1"/>
        <end position="22"/>
    </location>
</feature>
<dbReference type="eggNOG" id="COG1653">
    <property type="taxonomic scope" value="Bacteria"/>
</dbReference>
<dbReference type="SUPFAM" id="SSF53850">
    <property type="entry name" value="Periplasmic binding protein-like II"/>
    <property type="match status" value="1"/>
</dbReference>
<dbReference type="PROSITE" id="PS51257">
    <property type="entry name" value="PROKAR_LIPOPROTEIN"/>
    <property type="match status" value="1"/>
</dbReference>
<name>A0A098M4T2_9BACL</name>
<keyword evidence="5" id="KW-0449">Lipoprotein</keyword>
<dbReference type="Pfam" id="PF01547">
    <property type="entry name" value="SBP_bac_1"/>
    <property type="match status" value="1"/>
</dbReference>
<keyword evidence="3" id="KW-0472">Membrane</keyword>
<evidence type="ECO:0000256" key="5">
    <source>
        <dbReference type="ARBA" id="ARBA00023288"/>
    </source>
</evidence>
<evidence type="ECO:0000256" key="3">
    <source>
        <dbReference type="ARBA" id="ARBA00023136"/>
    </source>
</evidence>
<evidence type="ECO:0000256" key="6">
    <source>
        <dbReference type="SAM" id="MobiDB-lite"/>
    </source>
</evidence>
<dbReference type="Proteomes" id="UP000029734">
    <property type="component" value="Unassembled WGS sequence"/>
</dbReference>
<dbReference type="EMBL" id="JQCR01000003">
    <property type="protein sequence ID" value="KGE17061.1"/>
    <property type="molecule type" value="Genomic_DNA"/>
</dbReference>
<protein>
    <recommendedName>
        <fullName evidence="10">ABC transporter substrate-binding protein</fullName>
    </recommendedName>
</protein>
<evidence type="ECO:0000313" key="9">
    <source>
        <dbReference type="Proteomes" id="UP000029734"/>
    </source>
</evidence>
<dbReference type="PANTHER" id="PTHR43649">
    <property type="entry name" value="ARABINOSE-BINDING PROTEIN-RELATED"/>
    <property type="match status" value="1"/>
</dbReference>
<keyword evidence="4" id="KW-0564">Palmitate</keyword>
<proteinExistence type="predicted"/>
<dbReference type="RefSeq" id="WP_036655499.1">
    <property type="nucleotide sequence ID" value="NZ_JQCR01000003.1"/>
</dbReference>
<evidence type="ECO:0008006" key="10">
    <source>
        <dbReference type="Google" id="ProtNLM"/>
    </source>
</evidence>